<protein>
    <submittedName>
        <fullName evidence="1">Uncharacterized protein</fullName>
    </submittedName>
</protein>
<evidence type="ECO:0000313" key="1">
    <source>
        <dbReference type="EMBL" id="KOO52926.1"/>
    </source>
</evidence>
<organism evidence="1 2">
    <name type="scientific">Chrysochromulina tobinii</name>
    <dbReference type="NCBI Taxonomy" id="1460289"/>
    <lineage>
        <taxon>Eukaryota</taxon>
        <taxon>Haptista</taxon>
        <taxon>Haptophyta</taxon>
        <taxon>Prymnesiophyceae</taxon>
        <taxon>Prymnesiales</taxon>
        <taxon>Chrysochromulinaceae</taxon>
        <taxon>Chrysochromulina</taxon>
    </lineage>
</organism>
<evidence type="ECO:0000313" key="2">
    <source>
        <dbReference type="Proteomes" id="UP000037460"/>
    </source>
</evidence>
<accession>A0A0M0LPI8</accession>
<gene>
    <name evidence="1" type="ORF">Ctob_011362</name>
</gene>
<keyword evidence="2" id="KW-1185">Reference proteome</keyword>
<sequence>MYLDEVALAAGADEGEYYTDEMIVSREQLRSSHLVVEALRVAWERIAPICGGGAMDFAGYGAMIRRCYLLFKAQRREAYIDAQEFADEMERDWARDAGGQDGMEQTELERCWFELADLHVDGVSAAEYASFITDAIAHITTPNGTWQAESELLKLVKRRAGRKLTAAAYAEVVSKWAVRFELSADECDATLAARAALSAASV</sequence>
<proteinExistence type="predicted"/>
<comment type="caution">
    <text evidence="1">The sequence shown here is derived from an EMBL/GenBank/DDBJ whole genome shotgun (WGS) entry which is preliminary data.</text>
</comment>
<dbReference type="Proteomes" id="UP000037460">
    <property type="component" value="Unassembled WGS sequence"/>
</dbReference>
<dbReference type="EMBL" id="JWZX01000456">
    <property type="protein sequence ID" value="KOO52926.1"/>
    <property type="molecule type" value="Genomic_DNA"/>
</dbReference>
<reference evidence="2" key="1">
    <citation type="journal article" date="2015" name="PLoS Genet.">
        <title>Genome Sequence and Transcriptome Analyses of Chrysochromulina tobin: Metabolic Tools for Enhanced Algal Fitness in the Prominent Order Prymnesiales (Haptophyceae).</title>
        <authorList>
            <person name="Hovde B.T."/>
            <person name="Deodato C.R."/>
            <person name="Hunsperger H.M."/>
            <person name="Ryken S.A."/>
            <person name="Yost W."/>
            <person name="Jha R.K."/>
            <person name="Patterson J."/>
            <person name="Monnat R.J. Jr."/>
            <person name="Barlow S.B."/>
            <person name="Starkenburg S.R."/>
            <person name="Cattolico R.A."/>
        </authorList>
    </citation>
    <scope>NUCLEOTIDE SEQUENCE</scope>
    <source>
        <strain evidence="2">CCMP291</strain>
    </source>
</reference>
<name>A0A0M0LPI8_9EUKA</name>
<dbReference type="AlphaFoldDB" id="A0A0M0LPI8"/>